<dbReference type="PANTHER" id="PTHR30636:SF3">
    <property type="entry name" value="UPF0701 PROTEIN YICC"/>
    <property type="match status" value="1"/>
</dbReference>
<protein>
    <submittedName>
        <fullName evidence="8">YicC family protein</fullName>
    </submittedName>
</protein>
<proteinExistence type="inferred from homology"/>
<dbReference type="PANTHER" id="PTHR30636">
    <property type="entry name" value="UPF0701 PROTEIN YICC"/>
    <property type="match status" value="1"/>
</dbReference>
<dbReference type="Pfam" id="PF08340">
    <property type="entry name" value="YicC-like_C"/>
    <property type="match status" value="1"/>
</dbReference>
<evidence type="ECO:0000256" key="4">
    <source>
        <dbReference type="ARBA" id="ARBA00022801"/>
    </source>
</evidence>
<gene>
    <name evidence="8" type="ORF">CPZ25_006725</name>
</gene>
<dbReference type="GO" id="GO:0016787">
    <property type="term" value="F:hydrolase activity"/>
    <property type="evidence" value="ECO:0007669"/>
    <property type="project" value="UniProtKB-KW"/>
</dbReference>
<dbReference type="AlphaFoldDB" id="A0A4P9C8D9"/>
<evidence type="ECO:0000313" key="8">
    <source>
        <dbReference type="EMBL" id="QCT71031.1"/>
    </source>
</evidence>
<sequence>MKSMTGFGRKDYRDEALEISIEIKTINHRFRDFFLKLPRSLNPIEENIRKAISEKIARGRIEVFIKYNEIDAQNKRIVFNRDLAKAYINVLNEIKTLDSMIDDDLSPGLIAKFPDVVSLEDEGVDYEAVWRKMAPVLNEALEQVDTSRNREGEALKKDVAARCTAIEKAVSAIEAKSPEMLKKYQEELRAKVEAYTDSMEVDEKRVLTEVAIMADKLDISEELTRLKSHTGRLKEILGEEDEPVGRKLDFLVQELNREINTIGSKANDIGIANLVVDVKSEIEKIREQIQNIE</sequence>
<reference evidence="8 9" key="1">
    <citation type="submission" date="2018-05" db="EMBL/GenBank/DDBJ databases">
        <title>Genome comparison of Eubacterium sp.</title>
        <authorList>
            <person name="Feng Y."/>
            <person name="Sanchez-Andrea I."/>
            <person name="Stams A.J.M."/>
            <person name="De Vos W.M."/>
        </authorList>
    </citation>
    <scope>NUCLEOTIDE SEQUENCE [LARGE SCALE GENOMIC DNA]</scope>
    <source>
        <strain evidence="8 9">YI</strain>
    </source>
</reference>
<dbReference type="NCBIfam" id="TIGR00255">
    <property type="entry name" value="YicC/YloC family endoribonuclease"/>
    <property type="match status" value="1"/>
</dbReference>
<evidence type="ECO:0000259" key="6">
    <source>
        <dbReference type="Pfam" id="PF03755"/>
    </source>
</evidence>
<evidence type="ECO:0000256" key="1">
    <source>
        <dbReference type="ARBA" id="ARBA00001968"/>
    </source>
</evidence>
<feature type="domain" description="Endoribonuclease YicC-like C-terminal" evidence="7">
    <location>
        <begin position="173"/>
        <end position="293"/>
    </location>
</feature>
<evidence type="ECO:0000259" key="7">
    <source>
        <dbReference type="Pfam" id="PF08340"/>
    </source>
</evidence>
<name>A0A4P9C8D9_EUBML</name>
<dbReference type="EMBL" id="CP029487">
    <property type="protein sequence ID" value="QCT71031.1"/>
    <property type="molecule type" value="Genomic_DNA"/>
</dbReference>
<keyword evidence="2" id="KW-0540">Nuclease</keyword>
<keyword evidence="4" id="KW-0378">Hydrolase</keyword>
<keyword evidence="3" id="KW-0255">Endonuclease</keyword>
<dbReference type="KEGG" id="emt:CPZ25_006725"/>
<evidence type="ECO:0000313" key="9">
    <source>
        <dbReference type="Proteomes" id="UP000218387"/>
    </source>
</evidence>
<feature type="domain" description="Endoribonuclease YicC-like N-terminal" evidence="6">
    <location>
        <begin position="1"/>
        <end position="157"/>
    </location>
</feature>
<dbReference type="RefSeq" id="WP_058693941.1">
    <property type="nucleotide sequence ID" value="NZ_CABJDW020000003.1"/>
</dbReference>
<organism evidence="8 9">
    <name type="scientific">Eubacterium maltosivorans</name>
    <dbReference type="NCBI Taxonomy" id="2041044"/>
    <lineage>
        <taxon>Bacteria</taxon>
        <taxon>Bacillati</taxon>
        <taxon>Bacillota</taxon>
        <taxon>Clostridia</taxon>
        <taxon>Eubacteriales</taxon>
        <taxon>Eubacteriaceae</taxon>
        <taxon>Eubacterium</taxon>
    </lineage>
</organism>
<dbReference type="InterPro" id="IPR013551">
    <property type="entry name" value="YicC-like_C"/>
</dbReference>
<dbReference type="InterPro" id="IPR013527">
    <property type="entry name" value="YicC-like_N"/>
</dbReference>
<evidence type="ECO:0000256" key="2">
    <source>
        <dbReference type="ARBA" id="ARBA00022722"/>
    </source>
</evidence>
<dbReference type="InterPro" id="IPR005229">
    <property type="entry name" value="YicC/YloC-like"/>
</dbReference>
<dbReference type="Proteomes" id="UP000218387">
    <property type="component" value="Chromosome"/>
</dbReference>
<comment type="similarity">
    <text evidence="5">Belongs to the YicC/YloC family.</text>
</comment>
<dbReference type="GO" id="GO:0004521">
    <property type="term" value="F:RNA endonuclease activity"/>
    <property type="evidence" value="ECO:0007669"/>
    <property type="project" value="InterPro"/>
</dbReference>
<keyword evidence="9" id="KW-1185">Reference proteome</keyword>
<dbReference type="Pfam" id="PF03755">
    <property type="entry name" value="YicC-like_N"/>
    <property type="match status" value="1"/>
</dbReference>
<accession>A0A4P9C8D9</accession>
<evidence type="ECO:0000256" key="3">
    <source>
        <dbReference type="ARBA" id="ARBA00022759"/>
    </source>
</evidence>
<comment type="cofactor">
    <cofactor evidence="1">
        <name>a divalent metal cation</name>
        <dbReference type="ChEBI" id="CHEBI:60240"/>
    </cofactor>
</comment>
<evidence type="ECO:0000256" key="5">
    <source>
        <dbReference type="ARBA" id="ARBA00035648"/>
    </source>
</evidence>